<evidence type="ECO:0000259" key="6">
    <source>
        <dbReference type="PROSITE" id="PS50054"/>
    </source>
</evidence>
<dbReference type="InterPro" id="IPR016130">
    <property type="entry name" value="Tyr_Pase_AS"/>
</dbReference>
<feature type="domain" description="Tyrosine specific protein phosphatases" evidence="7">
    <location>
        <begin position="501"/>
        <end position="569"/>
    </location>
</feature>
<dbReference type="Proteomes" id="UP000688947">
    <property type="component" value="Unassembled WGS sequence"/>
</dbReference>
<reference evidence="8" key="1">
    <citation type="submission" date="2021-01" db="EMBL/GenBank/DDBJ databases">
        <title>Phytophthora aleatoria, a newly-described species from Pinus radiata is distinct from Phytophthora cactorum isolates based on comparative genomics.</title>
        <authorList>
            <person name="Mcdougal R."/>
            <person name="Panda P."/>
            <person name="Williams N."/>
            <person name="Studholme D.J."/>
        </authorList>
    </citation>
    <scope>NUCLEOTIDE SEQUENCE</scope>
    <source>
        <strain evidence="8">NZFS 3830</strain>
    </source>
</reference>
<dbReference type="GO" id="GO:0017017">
    <property type="term" value="F:MAP kinase tyrosine/serine/threonine phosphatase activity"/>
    <property type="evidence" value="ECO:0007669"/>
    <property type="project" value="TreeGrafter"/>
</dbReference>
<dbReference type="EMBL" id="JAENGZ010000961">
    <property type="protein sequence ID" value="KAG6951974.1"/>
    <property type="molecule type" value="Genomic_DNA"/>
</dbReference>
<gene>
    <name evidence="8" type="ORF">JG687_00013293</name>
</gene>
<name>A0A8T1U4M1_9STRA</name>
<protein>
    <recommendedName>
        <fullName evidence="2">protein-tyrosine-phosphatase</fullName>
        <ecNumber evidence="2">3.1.3.48</ecNumber>
    </recommendedName>
</protein>
<dbReference type="SMART" id="SM00404">
    <property type="entry name" value="PTPc_motif"/>
    <property type="match status" value="1"/>
</dbReference>
<organism evidence="8 9">
    <name type="scientific">Phytophthora cactorum</name>
    <dbReference type="NCBI Taxonomy" id="29920"/>
    <lineage>
        <taxon>Eukaryota</taxon>
        <taxon>Sar</taxon>
        <taxon>Stramenopiles</taxon>
        <taxon>Oomycota</taxon>
        <taxon>Peronosporomycetes</taxon>
        <taxon>Peronosporales</taxon>
        <taxon>Peronosporaceae</taxon>
        <taxon>Phytophthora</taxon>
    </lineage>
</organism>
<dbReference type="Pfam" id="PF00782">
    <property type="entry name" value="DSPc"/>
    <property type="match status" value="1"/>
</dbReference>
<dbReference type="OrthoDB" id="42532at2759"/>
<dbReference type="PANTHER" id="PTHR10159:SF511">
    <property type="entry name" value="DUAL SPECIFICITY PROTEIN PHOSPHATASE 1"/>
    <property type="match status" value="1"/>
</dbReference>
<dbReference type="PANTHER" id="PTHR10159">
    <property type="entry name" value="DUAL SPECIFICITY PROTEIN PHOSPHATASE"/>
    <property type="match status" value="1"/>
</dbReference>
<evidence type="ECO:0000256" key="5">
    <source>
        <dbReference type="SAM" id="MobiDB-lite"/>
    </source>
</evidence>
<dbReference type="InterPro" id="IPR000387">
    <property type="entry name" value="Tyr_Pase_dom"/>
</dbReference>
<comment type="caution">
    <text evidence="8">The sequence shown here is derived from an EMBL/GenBank/DDBJ whole genome shotgun (WGS) entry which is preliminary data.</text>
</comment>
<dbReference type="Pfam" id="PF24906">
    <property type="entry name" value="Zf_WRKY19"/>
    <property type="match status" value="3"/>
</dbReference>
<feature type="region of interest" description="Disordered" evidence="5">
    <location>
        <begin position="20"/>
        <end position="66"/>
    </location>
</feature>
<dbReference type="EC" id="3.1.3.48" evidence="2"/>
<evidence type="ECO:0000256" key="3">
    <source>
        <dbReference type="ARBA" id="ARBA00022801"/>
    </source>
</evidence>
<sequence length="585" mass="62954">MVPTAERNGPAELQFSSFLTQLKAEPSSEDPMRPEQQQWSSPTSITTNPTDATTSTSQPLPSFTLDQQHHSNNFYVNASAGINLPPRLSTPTGYYTQQLLPPRDPQTTSAPAPWSAPTYSTGAPMLGDYLHQQQPPQQHALHPLLQHSESMPRSNDEDLAMDAQMLREVLQEMPTGQTPVNAQHTSQPRGQQMPGLQLLFASPMHSTDMNAAVSQTQPPAFYSNSMGMTTAPADMLLTMSQTPAPVAPIFPPVPTQDRTVLPGAFDLHAAAAAGGMMPPPTLPRKKRATATRICKVEGCTKGIRSRGLCKAHGGGRRCTTPGCTTSDQGGGHCVLHGGGRRCRIEGCKKSAQWRGVCKMHVTSCHTLEDGPCLGAMEAKASTAASAGSQDDQLANKTPRDSTWTSSTAGITRKGTSSGFRKFREALMAKKFESHDNVPVAVGAVSGLFIGSYGAANNFEALKTTGITHVLCVSPSLPLNFPDAFTYLQLQVPDLSSVSISMYFDEAFGFIDRALSSGGTVLVHCFMGRSRSATIILAYLIARRDFSLADAFRELRQVRPQAQPNSGFYQELVAFEAKQKQIASSS</sequence>
<dbReference type="InterPro" id="IPR003595">
    <property type="entry name" value="Tyr_Pase_cat"/>
</dbReference>
<dbReference type="GO" id="GO:0043409">
    <property type="term" value="P:negative regulation of MAPK cascade"/>
    <property type="evidence" value="ECO:0007669"/>
    <property type="project" value="TreeGrafter"/>
</dbReference>
<proteinExistence type="inferred from homology"/>
<feature type="region of interest" description="Disordered" evidence="5">
    <location>
        <begin position="384"/>
        <end position="409"/>
    </location>
</feature>
<feature type="compositionally biased region" description="Low complexity" evidence="5">
    <location>
        <begin position="43"/>
        <end position="57"/>
    </location>
</feature>
<dbReference type="AlphaFoldDB" id="A0A8T1U4M1"/>
<dbReference type="GO" id="GO:0005737">
    <property type="term" value="C:cytoplasm"/>
    <property type="evidence" value="ECO:0007669"/>
    <property type="project" value="TreeGrafter"/>
</dbReference>
<comment type="similarity">
    <text evidence="1">Belongs to the protein-tyrosine phosphatase family. Non-receptor class dual specificity subfamily.</text>
</comment>
<keyword evidence="4" id="KW-0904">Protein phosphatase</keyword>
<dbReference type="SMART" id="SM00195">
    <property type="entry name" value="DSPc"/>
    <property type="match status" value="1"/>
</dbReference>
<keyword evidence="3" id="KW-0378">Hydrolase</keyword>
<dbReference type="VEuPathDB" id="FungiDB:PC110_g18801"/>
<accession>A0A8T1U4M1</accession>
<evidence type="ECO:0000259" key="7">
    <source>
        <dbReference type="PROSITE" id="PS50056"/>
    </source>
</evidence>
<dbReference type="CDD" id="cd14498">
    <property type="entry name" value="DSP"/>
    <property type="match status" value="1"/>
</dbReference>
<dbReference type="PROSITE" id="PS00383">
    <property type="entry name" value="TYR_PHOSPHATASE_1"/>
    <property type="match status" value="1"/>
</dbReference>
<feature type="compositionally biased region" description="Polar residues" evidence="5">
    <location>
        <begin position="389"/>
        <end position="409"/>
    </location>
</feature>
<dbReference type="InterPro" id="IPR000340">
    <property type="entry name" value="Dual-sp_phosphatase_cat-dom"/>
</dbReference>
<dbReference type="PROSITE" id="PS50056">
    <property type="entry name" value="TYR_PHOSPHATASE_2"/>
    <property type="match status" value="1"/>
</dbReference>
<evidence type="ECO:0000256" key="4">
    <source>
        <dbReference type="ARBA" id="ARBA00022912"/>
    </source>
</evidence>
<dbReference type="PROSITE" id="PS50054">
    <property type="entry name" value="TYR_PHOSPHATASE_DUAL"/>
    <property type="match status" value="1"/>
</dbReference>
<dbReference type="VEuPathDB" id="FungiDB:PC110_g18800"/>
<evidence type="ECO:0000313" key="8">
    <source>
        <dbReference type="EMBL" id="KAG6951974.1"/>
    </source>
</evidence>
<dbReference type="InterPro" id="IPR056866">
    <property type="entry name" value="Znf_WRKY19"/>
</dbReference>
<dbReference type="InterPro" id="IPR020422">
    <property type="entry name" value="TYR_PHOSPHATASE_DUAL_dom"/>
</dbReference>
<evidence type="ECO:0000313" key="9">
    <source>
        <dbReference type="Proteomes" id="UP000688947"/>
    </source>
</evidence>
<evidence type="ECO:0000256" key="1">
    <source>
        <dbReference type="ARBA" id="ARBA00008601"/>
    </source>
</evidence>
<dbReference type="GO" id="GO:0033550">
    <property type="term" value="F:MAP kinase tyrosine phosphatase activity"/>
    <property type="evidence" value="ECO:0007669"/>
    <property type="project" value="TreeGrafter"/>
</dbReference>
<evidence type="ECO:0000256" key="2">
    <source>
        <dbReference type="ARBA" id="ARBA00013064"/>
    </source>
</evidence>
<feature type="domain" description="Tyrosine-protein phosphatase" evidence="6">
    <location>
        <begin position="437"/>
        <end position="580"/>
    </location>
</feature>
<dbReference type="GO" id="GO:0008330">
    <property type="term" value="F:protein tyrosine/threonine phosphatase activity"/>
    <property type="evidence" value="ECO:0007669"/>
    <property type="project" value="TreeGrafter"/>
</dbReference>